<dbReference type="InterPro" id="IPR014255">
    <property type="entry name" value="Spore_coat_CotS"/>
</dbReference>
<dbReference type="InterPro" id="IPR011009">
    <property type="entry name" value="Kinase-like_dom_sf"/>
</dbReference>
<name>A0A1E8F2A0_9CLOT</name>
<sequence>MEYNKFASNQEKELEKKLSRDETSFVYRILKNYNFSDIMSIYKVRSVYKVETSQGNICLKKFKHGRYKVRNGYNLVKELHKLGFYNTPPYIKTKEDHLFIKYKKYFFYATKWVDGRECDLKNLNEAVDCMKLLAKFHLYSSKVNIKKFKLKNNLKNWPNIFYNNLKNLDNIKKIINKRKIKTEFDIIYLENINTFYNRGILALNLLNHSQYYKFSKEANRNKTICHDSFYYQNIIKMNEEYYIIDLDSIIFDIHVNDVGKLIRRLMSKKTYSWDFKKAKILIESYNSINKLSKNELEIMISLIMFPHKFCKLGKKRYFKHKNWSEIKYLKKLNKILRTVKLENIFLSDYLNYLDTYK</sequence>
<keyword evidence="1" id="KW-0946">Virion</keyword>
<dbReference type="PATRIC" id="fig|1121290.3.peg.113"/>
<accession>A0A1E8F2A0</accession>
<organism evidence="1 2">
    <name type="scientific">Clostridium acetireducens DSM 10703</name>
    <dbReference type="NCBI Taxonomy" id="1121290"/>
    <lineage>
        <taxon>Bacteria</taxon>
        <taxon>Bacillati</taxon>
        <taxon>Bacillota</taxon>
        <taxon>Clostridia</taxon>
        <taxon>Eubacteriales</taxon>
        <taxon>Clostridiaceae</taxon>
        <taxon>Clostridium</taxon>
    </lineage>
</organism>
<dbReference type="EMBL" id="LZFO01000001">
    <property type="protein sequence ID" value="OFI07765.1"/>
    <property type="molecule type" value="Genomic_DNA"/>
</dbReference>
<comment type="caution">
    <text evidence="1">The sequence shown here is derived from an EMBL/GenBank/DDBJ whole genome shotgun (WGS) entry which is preliminary data.</text>
</comment>
<dbReference type="Proteomes" id="UP000175744">
    <property type="component" value="Unassembled WGS sequence"/>
</dbReference>
<evidence type="ECO:0000313" key="1">
    <source>
        <dbReference type="EMBL" id="OFI07765.1"/>
    </source>
</evidence>
<dbReference type="PANTHER" id="PTHR39179:SF1">
    <property type="entry name" value="SPORE COAT PROTEIN I"/>
    <property type="match status" value="1"/>
</dbReference>
<dbReference type="Gene3D" id="3.30.200.20">
    <property type="entry name" value="Phosphorylase Kinase, domain 1"/>
    <property type="match status" value="1"/>
</dbReference>
<dbReference type="SUPFAM" id="SSF56112">
    <property type="entry name" value="Protein kinase-like (PK-like)"/>
    <property type="match status" value="1"/>
</dbReference>
<keyword evidence="1" id="KW-0167">Capsid protein</keyword>
<dbReference type="Gene3D" id="3.90.1200.10">
    <property type="match status" value="1"/>
</dbReference>
<evidence type="ECO:0000313" key="2">
    <source>
        <dbReference type="Proteomes" id="UP000175744"/>
    </source>
</evidence>
<gene>
    <name evidence="1" type="primary">cotI_1</name>
    <name evidence="1" type="ORF">CLOACE_01130</name>
</gene>
<dbReference type="NCBIfam" id="TIGR02906">
    <property type="entry name" value="spore_CotS"/>
    <property type="match status" value="1"/>
</dbReference>
<keyword evidence="2" id="KW-1185">Reference proteome</keyword>
<dbReference type="RefSeq" id="WP_070109096.1">
    <property type="nucleotide sequence ID" value="NZ_LZFO01000001.1"/>
</dbReference>
<dbReference type="GO" id="GO:0042601">
    <property type="term" value="C:endospore-forming forespore"/>
    <property type="evidence" value="ECO:0007669"/>
    <property type="project" value="TreeGrafter"/>
</dbReference>
<dbReference type="InterPro" id="IPR047175">
    <property type="entry name" value="CotS-like"/>
</dbReference>
<dbReference type="PANTHER" id="PTHR39179">
    <property type="entry name" value="SPORE COAT PROTEIN I"/>
    <property type="match status" value="1"/>
</dbReference>
<reference evidence="1 2" key="1">
    <citation type="submission" date="2016-06" db="EMBL/GenBank/DDBJ databases">
        <title>Genome sequence of Clostridium acetireducens DSM 10703.</title>
        <authorList>
            <person name="Poehlein A."/>
            <person name="Fluechter S."/>
            <person name="Duerre P."/>
            <person name="Daniel R."/>
        </authorList>
    </citation>
    <scope>NUCLEOTIDE SEQUENCE [LARGE SCALE GENOMIC DNA]</scope>
    <source>
        <strain evidence="1 2">DSM 10703</strain>
    </source>
</reference>
<proteinExistence type="predicted"/>
<dbReference type="STRING" id="1121290.CLAOCE_01130"/>
<protein>
    <submittedName>
        <fullName evidence="1">Spore coat protein I</fullName>
    </submittedName>
</protein>
<dbReference type="AlphaFoldDB" id="A0A1E8F2A0"/>